<reference evidence="2 3" key="1">
    <citation type="submission" date="2021-06" db="EMBL/GenBank/DDBJ databases">
        <authorList>
            <person name="Palmer J.M."/>
        </authorList>
    </citation>
    <scope>NUCLEOTIDE SEQUENCE [LARGE SCALE GENOMIC DNA]</scope>
    <source>
        <strain evidence="2 3">CL_MEX2019</strain>
        <tissue evidence="2">Muscle</tissue>
    </source>
</reference>
<dbReference type="EMBL" id="JAHUTJ010059304">
    <property type="protein sequence ID" value="MED6287840.1"/>
    <property type="molecule type" value="Genomic_DNA"/>
</dbReference>
<proteinExistence type="predicted"/>
<evidence type="ECO:0000313" key="3">
    <source>
        <dbReference type="Proteomes" id="UP001352852"/>
    </source>
</evidence>
<evidence type="ECO:0000256" key="1">
    <source>
        <dbReference type="SAM" id="MobiDB-lite"/>
    </source>
</evidence>
<feature type="compositionally biased region" description="Polar residues" evidence="1">
    <location>
        <begin position="52"/>
        <end position="67"/>
    </location>
</feature>
<organism evidence="2 3">
    <name type="scientific">Characodon lateralis</name>
    <dbReference type="NCBI Taxonomy" id="208331"/>
    <lineage>
        <taxon>Eukaryota</taxon>
        <taxon>Metazoa</taxon>
        <taxon>Chordata</taxon>
        <taxon>Craniata</taxon>
        <taxon>Vertebrata</taxon>
        <taxon>Euteleostomi</taxon>
        <taxon>Actinopterygii</taxon>
        <taxon>Neopterygii</taxon>
        <taxon>Teleostei</taxon>
        <taxon>Neoteleostei</taxon>
        <taxon>Acanthomorphata</taxon>
        <taxon>Ovalentaria</taxon>
        <taxon>Atherinomorphae</taxon>
        <taxon>Cyprinodontiformes</taxon>
        <taxon>Goodeidae</taxon>
        <taxon>Characodon</taxon>
    </lineage>
</organism>
<gene>
    <name evidence="2" type="ORF">CHARACLAT_020413</name>
</gene>
<accession>A0ABU7EKX0</accession>
<evidence type="ECO:0000313" key="2">
    <source>
        <dbReference type="EMBL" id="MED6287840.1"/>
    </source>
</evidence>
<sequence length="125" mass="13477">MLCPACLDGNGFVEQDSRICRTSAPPRARPCLCSAPQSAVMGSALQAAHPATSPQPQQRQSLFSRRQPSGAPSPPLWEHLIGDGKQFFPTLPLPLESRSDLAVRIKSCDKGNPFCFSSLTTVEAR</sequence>
<comment type="caution">
    <text evidence="2">The sequence shown here is derived from an EMBL/GenBank/DDBJ whole genome shotgun (WGS) entry which is preliminary data.</text>
</comment>
<dbReference type="Proteomes" id="UP001352852">
    <property type="component" value="Unassembled WGS sequence"/>
</dbReference>
<feature type="region of interest" description="Disordered" evidence="1">
    <location>
        <begin position="44"/>
        <end position="77"/>
    </location>
</feature>
<keyword evidence="3" id="KW-1185">Reference proteome</keyword>
<name>A0ABU7EKX0_9TELE</name>
<protein>
    <submittedName>
        <fullName evidence="2">Uncharacterized protein</fullName>
    </submittedName>
</protein>